<feature type="compositionally biased region" description="Low complexity" evidence="6">
    <location>
        <begin position="339"/>
        <end position="363"/>
    </location>
</feature>
<evidence type="ECO:0000256" key="5">
    <source>
        <dbReference type="ARBA" id="ARBA00023136"/>
    </source>
</evidence>
<dbReference type="GO" id="GO:0005886">
    <property type="term" value="C:plasma membrane"/>
    <property type="evidence" value="ECO:0007669"/>
    <property type="project" value="UniProtKB-SubCell"/>
</dbReference>
<dbReference type="AlphaFoldDB" id="A0A7H8N8M7"/>
<evidence type="ECO:0000256" key="2">
    <source>
        <dbReference type="ARBA" id="ARBA00022475"/>
    </source>
</evidence>
<evidence type="ECO:0000256" key="3">
    <source>
        <dbReference type="ARBA" id="ARBA00022692"/>
    </source>
</evidence>
<dbReference type="InterPro" id="IPR010432">
    <property type="entry name" value="RDD"/>
</dbReference>
<evidence type="ECO:0000256" key="4">
    <source>
        <dbReference type="ARBA" id="ARBA00022989"/>
    </source>
</evidence>
<keyword evidence="5 7" id="KW-0472">Membrane</keyword>
<feature type="transmembrane region" description="Helical" evidence="7">
    <location>
        <begin position="475"/>
        <end position="497"/>
    </location>
</feature>
<keyword evidence="4 7" id="KW-1133">Transmembrane helix</keyword>
<evidence type="ECO:0000256" key="7">
    <source>
        <dbReference type="SAM" id="Phobius"/>
    </source>
</evidence>
<reference evidence="10 11" key="1">
    <citation type="submission" date="2020-06" db="EMBL/GenBank/DDBJ databases">
        <title>Genome mining for natural products.</title>
        <authorList>
            <person name="Zhang B."/>
            <person name="Shi J."/>
            <person name="Ge H."/>
        </authorList>
    </citation>
    <scope>NUCLEOTIDE SEQUENCE [LARGE SCALE GENOMIC DNA]</scope>
    <source>
        <strain evidence="10 11">NA00687</strain>
    </source>
</reference>
<gene>
    <name evidence="10" type="ORF">HUT08_11915</name>
</gene>
<evidence type="ECO:0000256" key="6">
    <source>
        <dbReference type="SAM" id="MobiDB-lite"/>
    </source>
</evidence>
<keyword evidence="11" id="KW-1185">Reference proteome</keyword>
<feature type="domain" description="DUF2510" evidence="9">
    <location>
        <begin position="12"/>
        <end position="41"/>
    </location>
</feature>
<dbReference type="InterPro" id="IPR018929">
    <property type="entry name" value="DUF2510"/>
</dbReference>
<feature type="transmembrane region" description="Helical" evidence="7">
    <location>
        <begin position="518"/>
        <end position="545"/>
    </location>
</feature>
<evidence type="ECO:0000313" key="11">
    <source>
        <dbReference type="Proteomes" id="UP000509303"/>
    </source>
</evidence>
<evidence type="ECO:0000313" key="10">
    <source>
        <dbReference type="EMBL" id="QKW50128.1"/>
    </source>
</evidence>
<protein>
    <submittedName>
        <fullName evidence="10">RDD family protein</fullName>
    </submittedName>
</protein>
<comment type="subcellular location">
    <subcellularLocation>
        <location evidence="1">Cell membrane</location>
        <topology evidence="1">Multi-pass membrane protein</topology>
    </subcellularLocation>
</comment>
<feature type="compositionally biased region" description="Pro residues" evidence="6">
    <location>
        <begin position="397"/>
        <end position="408"/>
    </location>
</feature>
<feature type="domain" description="RDD" evidence="8">
    <location>
        <begin position="469"/>
        <end position="618"/>
    </location>
</feature>
<organism evidence="10 11">
    <name type="scientific">Streptomyces buecherae</name>
    <dbReference type="NCBI Taxonomy" id="2763006"/>
    <lineage>
        <taxon>Bacteria</taxon>
        <taxon>Bacillati</taxon>
        <taxon>Actinomycetota</taxon>
        <taxon>Actinomycetes</taxon>
        <taxon>Kitasatosporales</taxon>
        <taxon>Streptomycetaceae</taxon>
        <taxon>Streptomyces</taxon>
    </lineage>
</organism>
<name>A0A7H8N8M7_9ACTN</name>
<keyword evidence="3 7" id="KW-0812">Transmembrane</keyword>
<proteinExistence type="predicted"/>
<evidence type="ECO:0000259" key="8">
    <source>
        <dbReference type="Pfam" id="PF06271"/>
    </source>
</evidence>
<feature type="compositionally biased region" description="Low complexity" evidence="6">
    <location>
        <begin position="183"/>
        <end position="194"/>
    </location>
</feature>
<dbReference type="RefSeq" id="WP_176161863.1">
    <property type="nucleotide sequence ID" value="NZ_CP054929.1"/>
</dbReference>
<keyword evidence="2" id="KW-1003">Cell membrane</keyword>
<dbReference type="PANTHER" id="PTHR36115">
    <property type="entry name" value="PROLINE-RICH ANTIGEN HOMOLOG-RELATED"/>
    <property type="match status" value="1"/>
</dbReference>
<evidence type="ECO:0000259" key="9">
    <source>
        <dbReference type="Pfam" id="PF10708"/>
    </source>
</evidence>
<dbReference type="PANTHER" id="PTHR36115:SF4">
    <property type="entry name" value="MEMBRANE PROTEIN"/>
    <property type="match status" value="1"/>
</dbReference>
<accession>A0A7H8N8M7</accession>
<dbReference type="Proteomes" id="UP000509303">
    <property type="component" value="Chromosome"/>
</dbReference>
<dbReference type="Pfam" id="PF10708">
    <property type="entry name" value="DUF2510"/>
    <property type="match status" value="1"/>
</dbReference>
<feature type="compositionally biased region" description="Low complexity" evidence="6">
    <location>
        <begin position="221"/>
        <end position="236"/>
    </location>
</feature>
<dbReference type="InterPro" id="IPR051791">
    <property type="entry name" value="Pra-immunoreactive"/>
</dbReference>
<feature type="transmembrane region" description="Helical" evidence="7">
    <location>
        <begin position="584"/>
        <end position="605"/>
    </location>
</feature>
<feature type="region of interest" description="Disordered" evidence="6">
    <location>
        <begin position="30"/>
        <end position="416"/>
    </location>
</feature>
<sequence>MSVPGDSGPTQGYYPDPSIPGYIRYWNGAAWVPGTSRPAPSEGEAVPAPPPDADGQGPQLAPTEQPPIDTTQQAGPLPDQTGPVFFDEQPDAGGPGGALPELRPRGEVGVRTQGATRPADAVPWHDPQQPPDSGPVPGGGWYADTSRQAGFGGDADQRVSWGADDAPTGRPGSVPAWGDGPGDPRVVPPTGIAPAPAPGPTVPDPAAAVEPPQARGRELDAGAAPRAALPAGGTPAVPRQGAAPTEPAPADAVPGQGAGQPGIAGQPGAAGAAPRASGDGTLTIRALRRERQGAEPGGGRGQSEDAPPAAPATPGGRDSTLTIRAQGRGGDARGRDVQARAGQVQASPAAPTTPAQPAATPAPATTPPPAQAAPHQDAHPQPVPGTQIPTQGAPLRAPAPGPAQPAPAPALAAPGLGAGQADWAQRVHDLAQPAGPDGARAGSIDDVIPWKPPVNNPFLSAAQAQGRPAGLGRRLTARLVDTLVLGGLVGAVVLPLWTRAKDHIDEKVEEAKQTGETVTVYLLDGTTGGYLALALAALLLLGVVYEALPTAKWGRTLGKKLCGVRVLDIEDHDTPTLGAALRRWLVYGVLGLLVIGLVNVVWCLFDRPWRQCWHDKAARTFVASGRE</sequence>
<dbReference type="EMBL" id="CP054929">
    <property type="protein sequence ID" value="QKW50128.1"/>
    <property type="molecule type" value="Genomic_DNA"/>
</dbReference>
<dbReference type="Pfam" id="PF06271">
    <property type="entry name" value="RDD"/>
    <property type="match status" value="1"/>
</dbReference>
<feature type="compositionally biased region" description="Low complexity" evidence="6">
    <location>
        <begin position="263"/>
        <end position="280"/>
    </location>
</feature>
<evidence type="ECO:0000256" key="1">
    <source>
        <dbReference type="ARBA" id="ARBA00004651"/>
    </source>
</evidence>